<dbReference type="InterPro" id="IPR051911">
    <property type="entry name" value="SDR_oxidoreductase"/>
</dbReference>
<keyword evidence="2" id="KW-1185">Reference proteome</keyword>
<protein>
    <submittedName>
        <fullName evidence="1">SDR family NAD(P)-dependent oxidoreductase</fullName>
    </submittedName>
</protein>
<evidence type="ECO:0000313" key="2">
    <source>
        <dbReference type="Proteomes" id="UP001445472"/>
    </source>
</evidence>
<dbReference type="InterPro" id="IPR036291">
    <property type="entry name" value="NAD(P)-bd_dom_sf"/>
</dbReference>
<gene>
    <name evidence="1" type="ORF">ABT276_24225</name>
</gene>
<dbReference type="Pfam" id="PF00106">
    <property type="entry name" value="adh_short"/>
    <property type="match status" value="1"/>
</dbReference>
<dbReference type="Gene3D" id="3.40.50.720">
    <property type="entry name" value="NAD(P)-binding Rossmann-like Domain"/>
    <property type="match status" value="1"/>
</dbReference>
<dbReference type="PANTHER" id="PTHR43976:SF9">
    <property type="entry name" value="OXIDOREDUCTASE"/>
    <property type="match status" value="1"/>
</dbReference>
<dbReference type="EMBL" id="JBEPBX010000024">
    <property type="protein sequence ID" value="MER6616425.1"/>
    <property type="molecule type" value="Genomic_DNA"/>
</dbReference>
<dbReference type="RefSeq" id="WP_351977796.1">
    <property type="nucleotide sequence ID" value="NZ_JBEPBX010000024.1"/>
</dbReference>
<organism evidence="1 2">
    <name type="scientific">Streptomyces xantholiticus</name>
    <dbReference type="NCBI Taxonomy" id="68285"/>
    <lineage>
        <taxon>Bacteria</taxon>
        <taxon>Bacillati</taxon>
        <taxon>Actinomycetota</taxon>
        <taxon>Actinomycetes</taxon>
        <taxon>Kitasatosporales</taxon>
        <taxon>Streptomycetaceae</taxon>
        <taxon>Streptomyces</taxon>
    </lineage>
</organism>
<dbReference type="PANTHER" id="PTHR43976">
    <property type="entry name" value="SHORT CHAIN DEHYDROGENASE"/>
    <property type="match status" value="1"/>
</dbReference>
<evidence type="ECO:0000313" key="1">
    <source>
        <dbReference type="EMBL" id="MER6616425.1"/>
    </source>
</evidence>
<name>A0ABV1V067_9ACTN</name>
<proteinExistence type="predicted"/>
<dbReference type="SUPFAM" id="SSF51735">
    <property type="entry name" value="NAD(P)-binding Rossmann-fold domains"/>
    <property type="match status" value="1"/>
</dbReference>
<dbReference type="Proteomes" id="UP001445472">
    <property type="component" value="Unassembled WGS sequence"/>
</dbReference>
<comment type="caution">
    <text evidence="1">The sequence shown here is derived from an EMBL/GenBank/DDBJ whole genome shotgun (WGS) entry which is preliminary data.</text>
</comment>
<dbReference type="PRINTS" id="PR00081">
    <property type="entry name" value="GDHRDH"/>
</dbReference>
<accession>A0ABV1V067</accession>
<sequence>MSKTIVITGAGSGFGALTARAPADAGHTVYAAMREPAGRNAGRVAQAEAYAAERHVDLRTVELDVLSQESADAAVATVLAETGVLDVIVHNAGHMVTGPTEAFTPEELAAVHDTNVLGTQRVNRAALPQLRAQEHGLVLWVGSTSTWGGTPPYLAPYFAAKAAMDALAVSYAAEPARFGIEATIVVPGSFTSGTNHFTTGGHPFEQTVVPAYEQRYAGLMDQVAQRLAALAPADADASQVADAIVEVVDTPHGERPFRVHVDPANDGSQEVSRIADRVRAEFLTRMGLDDLLTPHKATAGKGSV</sequence>
<reference evidence="1 2" key="1">
    <citation type="submission" date="2024-06" db="EMBL/GenBank/DDBJ databases">
        <title>The Natural Products Discovery Center: Release of the First 8490 Sequenced Strains for Exploring Actinobacteria Biosynthetic Diversity.</title>
        <authorList>
            <person name="Kalkreuter E."/>
            <person name="Kautsar S.A."/>
            <person name="Yang D."/>
            <person name="Bader C.D."/>
            <person name="Teijaro C.N."/>
            <person name="Fluegel L."/>
            <person name="Davis C.M."/>
            <person name="Simpson J.R."/>
            <person name="Lauterbach L."/>
            <person name="Steele A.D."/>
            <person name="Gui C."/>
            <person name="Meng S."/>
            <person name="Li G."/>
            <person name="Viehrig K."/>
            <person name="Ye F."/>
            <person name="Su P."/>
            <person name="Kiefer A.F."/>
            <person name="Nichols A."/>
            <person name="Cepeda A.J."/>
            <person name="Yan W."/>
            <person name="Fan B."/>
            <person name="Jiang Y."/>
            <person name="Adhikari A."/>
            <person name="Zheng C.-J."/>
            <person name="Schuster L."/>
            <person name="Cowan T.M."/>
            <person name="Smanski M.J."/>
            <person name="Chevrette M.G."/>
            <person name="De Carvalho L.P.S."/>
            <person name="Shen B."/>
        </authorList>
    </citation>
    <scope>NUCLEOTIDE SEQUENCE [LARGE SCALE GENOMIC DNA]</scope>
    <source>
        <strain evidence="1 2">NPDC000837</strain>
    </source>
</reference>
<dbReference type="InterPro" id="IPR002347">
    <property type="entry name" value="SDR_fam"/>
</dbReference>